<dbReference type="GO" id="GO:0016020">
    <property type="term" value="C:membrane"/>
    <property type="evidence" value="ECO:0007669"/>
    <property type="project" value="GOC"/>
</dbReference>
<feature type="transmembrane region" description="Helical" evidence="4">
    <location>
        <begin position="518"/>
        <end position="541"/>
    </location>
</feature>
<sequence length="557" mass="62618">MPATLPTLLLVTFVLSSSLLSPVLTTDEGRDAYAAKKYKFLYFASITGQSHYISICKSGRALVRQGHRVVSLVSSSNSNSSWQKDADLFSFVVFNSSYTKQHRNEIVDNIGRVVVRGRHNSFWGPFFNSANLAGRLNVVDMWLQECDDLLGGAATMGRLRGENFDMMVVDDMIPCGPLLAQALNIPFIHNSVFFAIPSKQGYWAGLPTEPSYVPEQALGLTNKMTFLQRVQNTLAHYIHGFIQFRMGVCKFDGYDKLKIKYNIKPEISTLESYKQAVLYFLHGSFALEFPRPVQPNTIVVLHNAGRHSNETLQQAVLEFLDTAPAGAILFSMGTFVPVLERHKAQVFADAFSRLPYRVLWQSGKELTGLELGNNTMVVKWLPMTQVMEHASIRLYVGQGGSLTVYEALWAGLPFVGLPLMEEMMDNMVRLETKGAGLSLDIGSITPETLSQTIVRVMAEPRFRKNAQRISKIMRDLEPSTSPVDTIVHWILHVTRFGGAHLRPAVQDLNYIQRNLLDVYVFLAVVVALVCWINMSVCCFCLKRMRHKGRKSNHLKKE</sequence>
<dbReference type="Gene3D" id="3.40.50.2000">
    <property type="entry name" value="Glycogen Phosphorylase B"/>
    <property type="match status" value="2"/>
</dbReference>
<keyword evidence="6" id="KW-1185">Reference proteome</keyword>
<evidence type="ECO:0000256" key="5">
    <source>
        <dbReference type="SAM" id="SignalP"/>
    </source>
</evidence>
<dbReference type="KEGG" id="aplc:110984075"/>
<dbReference type="Pfam" id="PF00201">
    <property type="entry name" value="UDPGT"/>
    <property type="match status" value="1"/>
</dbReference>
<evidence type="ECO:0000256" key="3">
    <source>
        <dbReference type="ARBA" id="ARBA00022679"/>
    </source>
</evidence>
<dbReference type="PANTHER" id="PTHR48043:SF54">
    <property type="entry name" value="2-HYDROXYACYLSPHINGOSINE 1-BETA-GALACTOSYLTRANSFERASE"/>
    <property type="match status" value="1"/>
</dbReference>
<keyword evidence="3" id="KW-0808">Transferase</keyword>
<gene>
    <name evidence="7" type="primary">LOC110984075</name>
</gene>
<dbReference type="GeneID" id="110984075"/>
<organism evidence="6 7">
    <name type="scientific">Acanthaster planci</name>
    <name type="common">Crown-of-thorns starfish</name>
    <dbReference type="NCBI Taxonomy" id="133434"/>
    <lineage>
        <taxon>Eukaryota</taxon>
        <taxon>Metazoa</taxon>
        <taxon>Echinodermata</taxon>
        <taxon>Eleutherozoa</taxon>
        <taxon>Asterozoa</taxon>
        <taxon>Asteroidea</taxon>
        <taxon>Valvatacea</taxon>
        <taxon>Valvatida</taxon>
        <taxon>Acanthasteridae</taxon>
        <taxon>Acanthaster</taxon>
    </lineage>
</organism>
<keyword evidence="5" id="KW-0732">Signal</keyword>
<feature type="signal peptide" evidence="5">
    <location>
        <begin position="1"/>
        <end position="25"/>
    </location>
</feature>
<feature type="chain" id="PRO_5034875399" evidence="5">
    <location>
        <begin position="26"/>
        <end position="557"/>
    </location>
</feature>
<dbReference type="SUPFAM" id="SSF53756">
    <property type="entry name" value="UDP-Glycosyltransferase/glycogen phosphorylase"/>
    <property type="match status" value="1"/>
</dbReference>
<comment type="similarity">
    <text evidence="1">Belongs to the UDP-glycosyltransferase family.</text>
</comment>
<proteinExistence type="inferred from homology"/>
<reference evidence="7" key="1">
    <citation type="submission" date="2025-08" db="UniProtKB">
        <authorList>
            <consortium name="RefSeq"/>
        </authorList>
    </citation>
    <scope>IDENTIFICATION</scope>
</reference>
<dbReference type="OrthoDB" id="5835829at2759"/>
<keyword evidence="4" id="KW-0472">Membrane</keyword>
<dbReference type="FunFam" id="3.40.50.2000:FF:000021">
    <property type="entry name" value="UDP-glucuronosyltransferase"/>
    <property type="match status" value="1"/>
</dbReference>
<dbReference type="InterPro" id="IPR002213">
    <property type="entry name" value="UDP_glucos_trans"/>
</dbReference>
<dbReference type="InterPro" id="IPR050271">
    <property type="entry name" value="UDP-glycosyltransferase"/>
</dbReference>
<dbReference type="GO" id="GO:0003851">
    <property type="term" value="F:N-acylsphingosine galactosyltransferase activity"/>
    <property type="evidence" value="ECO:0007669"/>
    <property type="project" value="TreeGrafter"/>
</dbReference>
<keyword evidence="2" id="KW-0328">Glycosyltransferase</keyword>
<keyword evidence="4" id="KW-1133">Transmembrane helix</keyword>
<accession>A0A8B7Z466</accession>
<evidence type="ECO:0000313" key="6">
    <source>
        <dbReference type="Proteomes" id="UP000694845"/>
    </source>
</evidence>
<evidence type="ECO:0000256" key="2">
    <source>
        <dbReference type="ARBA" id="ARBA00022676"/>
    </source>
</evidence>
<protein>
    <submittedName>
        <fullName evidence="7">UDP-glucuronosyltransferase-like</fullName>
    </submittedName>
</protein>
<name>A0A8B7Z466_ACAPL</name>
<dbReference type="OMA" id="SHYISIC"/>
<evidence type="ECO:0000256" key="1">
    <source>
        <dbReference type="ARBA" id="ARBA00009995"/>
    </source>
</evidence>
<dbReference type="GO" id="GO:0005783">
    <property type="term" value="C:endoplasmic reticulum"/>
    <property type="evidence" value="ECO:0007669"/>
    <property type="project" value="TreeGrafter"/>
</dbReference>
<dbReference type="Proteomes" id="UP000694845">
    <property type="component" value="Unplaced"/>
</dbReference>
<dbReference type="AlphaFoldDB" id="A0A8B7Z466"/>
<dbReference type="PANTHER" id="PTHR48043">
    <property type="entry name" value="EG:EG0003.4 PROTEIN-RELATED"/>
    <property type="match status" value="1"/>
</dbReference>
<dbReference type="CDD" id="cd03784">
    <property type="entry name" value="GT1_Gtf-like"/>
    <property type="match status" value="1"/>
</dbReference>
<keyword evidence="4" id="KW-0812">Transmembrane</keyword>
<evidence type="ECO:0000313" key="7">
    <source>
        <dbReference type="RefSeq" id="XP_022099575.1"/>
    </source>
</evidence>
<dbReference type="RefSeq" id="XP_022099575.1">
    <property type="nucleotide sequence ID" value="XM_022243883.1"/>
</dbReference>
<evidence type="ECO:0000256" key="4">
    <source>
        <dbReference type="SAM" id="Phobius"/>
    </source>
</evidence>
<dbReference type="GO" id="GO:0006682">
    <property type="term" value="P:galactosylceramide biosynthetic process"/>
    <property type="evidence" value="ECO:0007669"/>
    <property type="project" value="TreeGrafter"/>
</dbReference>